<keyword evidence="11" id="KW-1185">Reference proteome</keyword>
<gene>
    <name evidence="10" type="ORF">PVL29_006662</name>
</gene>
<dbReference type="SUPFAM" id="SSF48403">
    <property type="entry name" value="Ankyrin repeat"/>
    <property type="match status" value="2"/>
</dbReference>
<dbReference type="InterPro" id="IPR036770">
    <property type="entry name" value="Ankyrin_rpt-contain_sf"/>
</dbReference>
<feature type="repeat" description="ANK" evidence="7">
    <location>
        <begin position="105"/>
        <end position="127"/>
    </location>
</feature>
<feature type="transmembrane region" description="Helical" evidence="8">
    <location>
        <begin position="576"/>
        <end position="599"/>
    </location>
</feature>
<dbReference type="FunFam" id="1.25.40.20:FF:000911">
    <property type="entry name" value="Uncharacterized protein"/>
    <property type="match status" value="1"/>
</dbReference>
<dbReference type="Proteomes" id="UP001168098">
    <property type="component" value="Unassembled WGS sequence"/>
</dbReference>
<dbReference type="InterPro" id="IPR002110">
    <property type="entry name" value="Ankyrin_rpt"/>
</dbReference>
<dbReference type="EMBL" id="JARBHA010000005">
    <property type="protein sequence ID" value="KAJ9701408.1"/>
    <property type="molecule type" value="Genomic_DNA"/>
</dbReference>
<dbReference type="InterPro" id="IPR026961">
    <property type="entry name" value="PGG_dom"/>
</dbReference>
<evidence type="ECO:0000256" key="1">
    <source>
        <dbReference type="ARBA" id="ARBA00004141"/>
    </source>
</evidence>
<evidence type="ECO:0000256" key="2">
    <source>
        <dbReference type="ARBA" id="ARBA00022692"/>
    </source>
</evidence>
<reference evidence="10 11" key="1">
    <citation type="journal article" date="2023" name="BMC Biotechnol.">
        <title>Vitis rotundifolia cv Carlos genome sequencing.</title>
        <authorList>
            <person name="Huff M."/>
            <person name="Hulse-Kemp A."/>
            <person name="Scheffler B."/>
            <person name="Youngblood R."/>
            <person name="Simpson S."/>
            <person name="Babiker E."/>
            <person name="Staton M."/>
        </authorList>
    </citation>
    <scope>NUCLEOTIDE SEQUENCE [LARGE SCALE GENOMIC DNA]</scope>
    <source>
        <tissue evidence="10">Leaf</tissue>
    </source>
</reference>
<dbReference type="PANTHER" id="PTHR24186:SF53">
    <property type="entry name" value="PGG DOMAIN-CONTAINING PROTEIN"/>
    <property type="match status" value="1"/>
</dbReference>
<dbReference type="Pfam" id="PF12796">
    <property type="entry name" value="Ank_2"/>
    <property type="match status" value="3"/>
</dbReference>
<comment type="caution">
    <text evidence="10">The sequence shown here is derived from an EMBL/GenBank/DDBJ whole genome shotgun (WGS) entry which is preliminary data.</text>
</comment>
<keyword evidence="2 8" id="KW-0812">Transmembrane</keyword>
<dbReference type="PROSITE" id="PS50297">
    <property type="entry name" value="ANK_REP_REGION"/>
    <property type="match status" value="2"/>
</dbReference>
<dbReference type="AlphaFoldDB" id="A0AA39DYD0"/>
<dbReference type="GO" id="GO:0005886">
    <property type="term" value="C:plasma membrane"/>
    <property type="evidence" value="ECO:0007669"/>
    <property type="project" value="TreeGrafter"/>
</dbReference>
<sequence>MADSTTSKLNLSTESIQAAAEDAREVQITNQAAAEDGSRFMDPKLYVAAAHGDIHVLEQYDIHVQTPQKNTVLHAAAQFGQADCVEKILQLTYPSSPLLQQPNEKGDTPLHLAAREGHLTVVKNLIDAAKQPQGDLEGGSTAVCKVMLRKTNGDKDTALHEAVRHHHPKVVKLLIQEDPEFTYGANTEGNTPLYVAAEWGFRDLVHMILDNCSSPAHDGFNGRTALHAAVILNDEAMTKKILEWKPALTKELDQNGWSPLHFAAYVGCNPTIVTQLLDKSSEYQYVVHLGVKYNEIGNRTALHIAASRGHVDIVKLLMSRFPDCCQKVDDKGNNVLHLIMPKTKIFLYSGLSNIEWLGGLEYQKNVEGKTPLHLFHNSCLSIMPLTTMLVLKFDNLLRSRIRSRICRVSIRPLGSLQIKEDSDSSERKESKEISKLKKTMENHMTMATLIATVTFAAGFTLPGGYIQDKSNDQGMAVLSLPTNGTKGTDGDMANAVRADFKKFVVADSVAMVLSLFAIDINFLATFPMNGKKAIMTFVSYGYLLTTGAMMAMVIAFVEGLQAVLRHSELLKATTSFIFPVFFIFFLVPYIFIMVPKLVLIFCGDKVESYKNIGHFTHVSSLMYCLRFYYRVPYYI</sequence>
<dbReference type="PROSITE" id="PS50088">
    <property type="entry name" value="ANK_REPEAT"/>
    <property type="match status" value="2"/>
</dbReference>
<evidence type="ECO:0000256" key="8">
    <source>
        <dbReference type="SAM" id="Phobius"/>
    </source>
</evidence>
<evidence type="ECO:0000256" key="5">
    <source>
        <dbReference type="ARBA" id="ARBA00023043"/>
    </source>
</evidence>
<keyword evidence="4 8" id="KW-1133">Transmembrane helix</keyword>
<protein>
    <recommendedName>
        <fullName evidence="9">PGG domain-containing protein</fullName>
    </recommendedName>
</protein>
<feature type="transmembrane region" description="Helical" evidence="8">
    <location>
        <begin position="540"/>
        <end position="564"/>
    </location>
</feature>
<proteinExistence type="predicted"/>
<dbReference type="Gene3D" id="1.25.40.20">
    <property type="entry name" value="Ankyrin repeat-containing domain"/>
    <property type="match status" value="3"/>
</dbReference>
<evidence type="ECO:0000256" key="3">
    <source>
        <dbReference type="ARBA" id="ARBA00022737"/>
    </source>
</evidence>
<feature type="transmembrane region" description="Helical" evidence="8">
    <location>
        <begin position="444"/>
        <end position="466"/>
    </location>
</feature>
<dbReference type="Pfam" id="PF13962">
    <property type="entry name" value="PGG"/>
    <property type="match status" value="1"/>
</dbReference>
<keyword evidence="6 8" id="KW-0472">Membrane</keyword>
<evidence type="ECO:0000259" key="9">
    <source>
        <dbReference type="Pfam" id="PF13962"/>
    </source>
</evidence>
<evidence type="ECO:0000256" key="6">
    <source>
        <dbReference type="ARBA" id="ARBA00023136"/>
    </source>
</evidence>
<keyword evidence="3" id="KW-0677">Repeat</keyword>
<feature type="repeat" description="ANK" evidence="7">
    <location>
        <begin position="297"/>
        <end position="320"/>
    </location>
</feature>
<name>A0AA39DYD0_VITRO</name>
<evidence type="ECO:0000256" key="7">
    <source>
        <dbReference type="PROSITE-ProRule" id="PRU00023"/>
    </source>
</evidence>
<dbReference type="PANTHER" id="PTHR24186">
    <property type="entry name" value="PROTEIN PHOSPHATASE 1 REGULATORY SUBUNIT"/>
    <property type="match status" value="1"/>
</dbReference>
<evidence type="ECO:0000313" key="11">
    <source>
        <dbReference type="Proteomes" id="UP001168098"/>
    </source>
</evidence>
<keyword evidence="5 7" id="KW-0040">ANK repeat</keyword>
<organism evidence="10 11">
    <name type="scientific">Vitis rotundifolia</name>
    <name type="common">Muscadine grape</name>
    <dbReference type="NCBI Taxonomy" id="103349"/>
    <lineage>
        <taxon>Eukaryota</taxon>
        <taxon>Viridiplantae</taxon>
        <taxon>Streptophyta</taxon>
        <taxon>Embryophyta</taxon>
        <taxon>Tracheophyta</taxon>
        <taxon>Spermatophyta</taxon>
        <taxon>Magnoliopsida</taxon>
        <taxon>eudicotyledons</taxon>
        <taxon>Gunneridae</taxon>
        <taxon>Pentapetalae</taxon>
        <taxon>rosids</taxon>
        <taxon>Vitales</taxon>
        <taxon>Vitaceae</taxon>
        <taxon>Viteae</taxon>
        <taxon>Vitis</taxon>
    </lineage>
</organism>
<accession>A0AA39DYD0</accession>
<feature type="domain" description="PGG" evidence="9">
    <location>
        <begin position="435"/>
        <end position="561"/>
    </location>
</feature>
<dbReference type="SMART" id="SM00248">
    <property type="entry name" value="ANK"/>
    <property type="match status" value="7"/>
</dbReference>
<evidence type="ECO:0000313" key="10">
    <source>
        <dbReference type="EMBL" id="KAJ9701408.1"/>
    </source>
</evidence>
<feature type="transmembrane region" description="Helical" evidence="8">
    <location>
        <begin position="509"/>
        <end position="528"/>
    </location>
</feature>
<evidence type="ECO:0000256" key="4">
    <source>
        <dbReference type="ARBA" id="ARBA00022989"/>
    </source>
</evidence>
<comment type="subcellular location">
    <subcellularLocation>
        <location evidence="1">Membrane</location>
        <topology evidence="1">Multi-pass membrane protein</topology>
    </subcellularLocation>
</comment>